<gene>
    <name evidence="2" type="ORF">LPQ35_08790</name>
</gene>
<feature type="transmembrane region" description="Helical" evidence="1">
    <location>
        <begin position="16"/>
        <end position="36"/>
    </location>
</feature>
<evidence type="ECO:0000313" key="3">
    <source>
        <dbReference type="Proteomes" id="UP001492541"/>
    </source>
</evidence>
<sequence length="300" mass="33416">MKSSGKMRNDEGKLSLDILIGLTIFLLSFIFIIQYIPAIFASERSEIYLYPLTYRISALLVEDPGYWSNGSVNGTDWEKYYTQQNVEVRPGLMGSQVNVLNPEKIDALKNLYLSAGKDGIRKALGLETPDRVFGFNISLQLLSSNSSNLRYSTYGGQPMLLIGDPIPDWKNVAKYERIIAFENTTSVSNISSKVDTPNTVNYEFNVDTPVGSFVIVITGRNDNQSATEPWMRVDINRVRVIDVTGNETIDTFDLTGEINQYSGTVNVDVQVHNVRGYVISTNAGEYIGGRIVAKLVVAVW</sequence>
<keyword evidence="3" id="KW-1185">Reference proteome</keyword>
<proteinExistence type="predicted"/>
<evidence type="ECO:0000256" key="1">
    <source>
        <dbReference type="SAM" id="Phobius"/>
    </source>
</evidence>
<keyword evidence="1" id="KW-1133">Transmembrane helix</keyword>
<keyword evidence="1" id="KW-0472">Membrane</keyword>
<reference evidence="2 3" key="1">
    <citation type="submission" date="2021-11" db="EMBL/GenBank/DDBJ databases">
        <title>Whole genome of Geoglobus acetivorans.</title>
        <authorList>
            <person name="Liu D."/>
        </authorList>
    </citation>
    <scope>NUCLEOTIDE SEQUENCE [LARGE SCALE GENOMIC DNA]</scope>
    <source>
        <strain evidence="2 3">SBH6</strain>
    </source>
</reference>
<keyword evidence="1" id="KW-0812">Transmembrane</keyword>
<name>A0ABZ3H3Q4_GEOAI</name>
<dbReference type="RefSeq" id="WP_193808407.1">
    <property type="nucleotide sequence ID" value="NZ_CP087714.1"/>
</dbReference>
<evidence type="ECO:0000313" key="2">
    <source>
        <dbReference type="EMBL" id="XAT63345.1"/>
    </source>
</evidence>
<dbReference type="EMBL" id="CP087714">
    <property type="protein sequence ID" value="XAT63345.1"/>
    <property type="molecule type" value="Genomic_DNA"/>
</dbReference>
<dbReference type="GeneID" id="90449784"/>
<organism evidence="2 3">
    <name type="scientific">Geoglobus acetivorans</name>
    <dbReference type="NCBI Taxonomy" id="565033"/>
    <lineage>
        <taxon>Archaea</taxon>
        <taxon>Methanobacteriati</taxon>
        <taxon>Methanobacteriota</taxon>
        <taxon>Archaeoglobi</taxon>
        <taxon>Archaeoglobales</taxon>
        <taxon>Archaeoglobaceae</taxon>
        <taxon>Geoglobus</taxon>
    </lineage>
</organism>
<protein>
    <submittedName>
        <fullName evidence="2">Uncharacterized protein</fullName>
    </submittedName>
</protein>
<accession>A0ABZ3H3Q4</accession>
<dbReference type="Proteomes" id="UP001492541">
    <property type="component" value="Chromosome"/>
</dbReference>